<sequence length="44" mass="4791">MRIGPACPSVTKTAHVRFLVGHARRRLTQVGSPAVHTQPGQEIE</sequence>
<dbReference type="EMBL" id="JAOG01000003">
    <property type="protein sequence ID" value="EUA53129.1"/>
    <property type="molecule type" value="Genomic_DNA"/>
</dbReference>
<evidence type="ECO:0000313" key="1">
    <source>
        <dbReference type="EMBL" id="EUA53129.1"/>
    </source>
</evidence>
<accession>X8CAI1</accession>
<evidence type="ECO:0000313" key="2">
    <source>
        <dbReference type="Proteomes" id="UP000020825"/>
    </source>
</evidence>
<organism evidence="1 2">
    <name type="scientific">Mycobacterium intracellulare 1956</name>
    <dbReference type="NCBI Taxonomy" id="1299331"/>
    <lineage>
        <taxon>Bacteria</taxon>
        <taxon>Bacillati</taxon>
        <taxon>Actinomycetota</taxon>
        <taxon>Actinomycetes</taxon>
        <taxon>Mycobacteriales</taxon>
        <taxon>Mycobacteriaceae</taxon>
        <taxon>Mycobacterium</taxon>
        <taxon>Mycobacterium avium complex (MAC)</taxon>
    </lineage>
</organism>
<dbReference type="AlphaFoldDB" id="X8CAI1"/>
<dbReference type="Proteomes" id="UP000020825">
    <property type="component" value="Unassembled WGS sequence"/>
</dbReference>
<gene>
    <name evidence="1" type="ORF">I550_4761</name>
</gene>
<proteinExistence type="predicted"/>
<comment type="caution">
    <text evidence="1">The sequence shown here is derived from an EMBL/GenBank/DDBJ whole genome shotgun (WGS) entry which is preliminary data.</text>
</comment>
<reference evidence="1 2" key="1">
    <citation type="submission" date="2013-12" db="EMBL/GenBank/DDBJ databases">
        <authorList>
            <person name="Zelazny A."/>
            <person name="Olivier K."/>
            <person name="Holland S."/>
            <person name="Lenaerts A."/>
            <person name="Ordway D."/>
            <person name="DeGroote M.A."/>
            <person name="Parker T."/>
            <person name="Sizemore C."/>
            <person name="Tallon L.J."/>
            <person name="Sadzewicz L.K."/>
            <person name="Sengamalay N."/>
            <person name="Fraser C.M."/>
            <person name="Hine E."/>
            <person name="Shefchek K.A."/>
            <person name="Das S.P."/>
            <person name="Tettelin H."/>
        </authorList>
    </citation>
    <scope>NUCLEOTIDE SEQUENCE [LARGE SCALE GENOMIC DNA]</scope>
    <source>
        <strain evidence="1 2">1956</strain>
    </source>
</reference>
<protein>
    <submittedName>
        <fullName evidence="1">Uncharacterized protein</fullName>
    </submittedName>
</protein>
<name>X8CAI1_MYCIT</name>